<reference evidence="8 9" key="1">
    <citation type="submission" date="2019-03" db="EMBL/GenBank/DDBJ databases">
        <title>First draft genome of Liparis tanakae, snailfish: a comprehensive survey of snailfish specific genes.</title>
        <authorList>
            <person name="Kim W."/>
            <person name="Song I."/>
            <person name="Jeong J.-H."/>
            <person name="Kim D."/>
            <person name="Kim S."/>
            <person name="Ryu S."/>
            <person name="Song J.Y."/>
            <person name="Lee S.K."/>
        </authorList>
    </citation>
    <scope>NUCLEOTIDE SEQUENCE [LARGE SCALE GENOMIC DNA]</scope>
    <source>
        <tissue evidence="8">Muscle</tissue>
    </source>
</reference>
<accession>A0A4Z2FI51</accession>
<keyword evidence="3" id="KW-0677">Repeat</keyword>
<feature type="transmembrane region" description="Helical" evidence="6">
    <location>
        <begin position="81"/>
        <end position="102"/>
    </location>
</feature>
<evidence type="ECO:0000256" key="2">
    <source>
        <dbReference type="ARBA" id="ARBA00022692"/>
    </source>
</evidence>
<dbReference type="GO" id="GO:0007009">
    <property type="term" value="P:plasma membrane organization"/>
    <property type="evidence" value="ECO:0007669"/>
    <property type="project" value="TreeGrafter"/>
</dbReference>
<gene>
    <name evidence="8" type="primary">Fer1l4_0</name>
    <name evidence="8" type="ORF">EYF80_049205</name>
</gene>
<feature type="domain" description="Ferlin C-terminal" evidence="7">
    <location>
        <begin position="53"/>
        <end position="110"/>
    </location>
</feature>
<dbReference type="Pfam" id="PF16165">
    <property type="entry name" value="Ferlin_C"/>
    <property type="match status" value="1"/>
</dbReference>
<dbReference type="OrthoDB" id="10059618at2759"/>
<proteinExistence type="predicted"/>
<dbReference type="AlphaFoldDB" id="A0A4Z2FI51"/>
<dbReference type="InterPro" id="IPR032362">
    <property type="entry name" value="Ferlin_C"/>
</dbReference>
<dbReference type="PANTHER" id="PTHR12546">
    <property type="entry name" value="FER-1-LIKE"/>
    <property type="match status" value="1"/>
</dbReference>
<evidence type="ECO:0000256" key="6">
    <source>
        <dbReference type="SAM" id="Phobius"/>
    </source>
</evidence>
<dbReference type="PANTHER" id="PTHR12546:SF36">
    <property type="entry name" value="FER-1-LIKE PROTEIN 4"/>
    <property type="match status" value="1"/>
</dbReference>
<evidence type="ECO:0000256" key="4">
    <source>
        <dbReference type="ARBA" id="ARBA00022989"/>
    </source>
</evidence>
<comment type="caution">
    <text evidence="8">The sequence shown here is derived from an EMBL/GenBank/DDBJ whole genome shotgun (WGS) entry which is preliminary data.</text>
</comment>
<sequence length="113" mass="12900">MFPTDTPAPPPVDIKPRLPIKYELRVIIWNADDVFLDDVNPFTGDPSSDIYVKGRPSTSFTWFINPMKTFIFLVWKKFKKFIIALVVLAILTLFLGLIVYTLPQQISSLIVQG</sequence>
<evidence type="ECO:0000313" key="9">
    <source>
        <dbReference type="Proteomes" id="UP000314294"/>
    </source>
</evidence>
<protein>
    <submittedName>
        <fullName evidence="8">Fer-1-like protein 4</fullName>
    </submittedName>
</protein>
<keyword evidence="9" id="KW-1185">Reference proteome</keyword>
<evidence type="ECO:0000256" key="1">
    <source>
        <dbReference type="ARBA" id="ARBA00004370"/>
    </source>
</evidence>
<dbReference type="InterPro" id="IPR037721">
    <property type="entry name" value="Ferlin"/>
</dbReference>
<dbReference type="EMBL" id="SRLO01001173">
    <property type="protein sequence ID" value="TNN40615.1"/>
    <property type="molecule type" value="Genomic_DNA"/>
</dbReference>
<keyword evidence="5 6" id="KW-0472">Membrane</keyword>
<evidence type="ECO:0000259" key="7">
    <source>
        <dbReference type="Pfam" id="PF16165"/>
    </source>
</evidence>
<dbReference type="GO" id="GO:0016020">
    <property type="term" value="C:membrane"/>
    <property type="evidence" value="ECO:0007669"/>
    <property type="project" value="UniProtKB-SubCell"/>
</dbReference>
<evidence type="ECO:0000313" key="8">
    <source>
        <dbReference type="EMBL" id="TNN40615.1"/>
    </source>
</evidence>
<organism evidence="8 9">
    <name type="scientific">Liparis tanakae</name>
    <name type="common">Tanaka's snailfish</name>
    <dbReference type="NCBI Taxonomy" id="230148"/>
    <lineage>
        <taxon>Eukaryota</taxon>
        <taxon>Metazoa</taxon>
        <taxon>Chordata</taxon>
        <taxon>Craniata</taxon>
        <taxon>Vertebrata</taxon>
        <taxon>Euteleostomi</taxon>
        <taxon>Actinopterygii</taxon>
        <taxon>Neopterygii</taxon>
        <taxon>Teleostei</taxon>
        <taxon>Neoteleostei</taxon>
        <taxon>Acanthomorphata</taxon>
        <taxon>Eupercaria</taxon>
        <taxon>Perciformes</taxon>
        <taxon>Cottioidei</taxon>
        <taxon>Cottales</taxon>
        <taxon>Liparidae</taxon>
        <taxon>Liparis</taxon>
    </lineage>
</organism>
<keyword evidence="4 6" id="KW-1133">Transmembrane helix</keyword>
<keyword evidence="2 6" id="KW-0812">Transmembrane</keyword>
<evidence type="ECO:0000256" key="5">
    <source>
        <dbReference type="ARBA" id="ARBA00023136"/>
    </source>
</evidence>
<evidence type="ECO:0000256" key="3">
    <source>
        <dbReference type="ARBA" id="ARBA00022737"/>
    </source>
</evidence>
<name>A0A4Z2FI51_9TELE</name>
<comment type="subcellular location">
    <subcellularLocation>
        <location evidence="1">Membrane</location>
    </subcellularLocation>
</comment>
<dbReference type="Proteomes" id="UP000314294">
    <property type="component" value="Unassembled WGS sequence"/>
</dbReference>